<gene>
    <name evidence="3" type="ORF">HOO65_080172</name>
</gene>
<dbReference type="RefSeq" id="XP_070856402.1">
    <property type="nucleotide sequence ID" value="XM_071004188.1"/>
</dbReference>
<dbReference type="SMART" id="SM00674">
    <property type="entry name" value="CENPB"/>
    <property type="match status" value="1"/>
</dbReference>
<dbReference type="SUPFAM" id="SSF46689">
    <property type="entry name" value="Homeodomain-like"/>
    <property type="match status" value="1"/>
</dbReference>
<evidence type="ECO:0000256" key="1">
    <source>
        <dbReference type="ARBA" id="ARBA00023125"/>
    </source>
</evidence>
<proteinExistence type="predicted"/>
<dbReference type="Proteomes" id="UP001610728">
    <property type="component" value="Unassembled WGS sequence"/>
</dbReference>
<name>A0ABR4MAC5_9PEZI</name>
<dbReference type="InterPro" id="IPR009057">
    <property type="entry name" value="Homeodomain-like_sf"/>
</dbReference>
<organism evidence="3 4">
    <name type="scientific">Ceratocystis lukuohia</name>
    <dbReference type="NCBI Taxonomy" id="2019550"/>
    <lineage>
        <taxon>Eukaryota</taxon>
        <taxon>Fungi</taxon>
        <taxon>Dikarya</taxon>
        <taxon>Ascomycota</taxon>
        <taxon>Pezizomycotina</taxon>
        <taxon>Sordariomycetes</taxon>
        <taxon>Hypocreomycetidae</taxon>
        <taxon>Microascales</taxon>
        <taxon>Ceratocystidaceae</taxon>
        <taxon>Ceratocystis</taxon>
    </lineage>
</organism>
<keyword evidence="1" id="KW-0238">DNA-binding</keyword>
<dbReference type="Pfam" id="PF03221">
    <property type="entry name" value="HTH_Tnp_Tc5"/>
    <property type="match status" value="1"/>
</dbReference>
<reference evidence="3 4" key="1">
    <citation type="submission" date="2020-05" db="EMBL/GenBank/DDBJ databases">
        <title>Ceratocystis lukuohia genome.</title>
        <authorList>
            <person name="Harrington T.C."/>
            <person name="Kim K."/>
            <person name="Mayers C.G."/>
        </authorList>
    </citation>
    <scope>NUCLEOTIDE SEQUENCE [LARGE SCALE GENOMIC DNA]</scope>
    <source>
        <strain evidence="3 4">C4212</strain>
    </source>
</reference>
<dbReference type="Pfam" id="PF03184">
    <property type="entry name" value="DDE_1"/>
    <property type="match status" value="1"/>
</dbReference>
<accession>A0ABR4MAC5</accession>
<comment type="caution">
    <text evidence="3">The sequence shown here is derived from an EMBL/GenBank/DDBJ whole genome shotgun (WGS) entry which is preliminary data.</text>
</comment>
<dbReference type="GeneID" id="98120908"/>
<dbReference type="InterPro" id="IPR004875">
    <property type="entry name" value="DDE_SF_endonuclease_dom"/>
</dbReference>
<feature type="domain" description="HTH CENPB-type" evidence="2">
    <location>
        <begin position="51"/>
        <end position="120"/>
    </location>
</feature>
<evidence type="ECO:0000313" key="3">
    <source>
        <dbReference type="EMBL" id="KAL2885222.1"/>
    </source>
</evidence>
<evidence type="ECO:0000259" key="2">
    <source>
        <dbReference type="PROSITE" id="PS51253"/>
    </source>
</evidence>
<dbReference type="PROSITE" id="PS51253">
    <property type="entry name" value="HTH_CENPB"/>
    <property type="match status" value="1"/>
</dbReference>
<dbReference type="InterPro" id="IPR006600">
    <property type="entry name" value="HTH_CenpB_DNA-bd_dom"/>
</dbReference>
<protein>
    <recommendedName>
        <fullName evidence="2">HTH CENPB-type domain-containing protein</fullName>
    </recommendedName>
</protein>
<evidence type="ECO:0000313" key="4">
    <source>
        <dbReference type="Proteomes" id="UP001610728"/>
    </source>
</evidence>
<dbReference type="EMBL" id="JABSNW010000008">
    <property type="protein sequence ID" value="KAL2885222.1"/>
    <property type="molecule type" value="Genomic_DNA"/>
</dbReference>
<dbReference type="PANTHER" id="PTHR19303:SF62">
    <property type="entry name" value="HTH CENPB-TYPE DOMAIN-CONTAINING PROTEIN-RELATED"/>
    <property type="match status" value="1"/>
</dbReference>
<dbReference type="PANTHER" id="PTHR19303">
    <property type="entry name" value="TRANSPOSON"/>
    <property type="match status" value="1"/>
</dbReference>
<keyword evidence="4" id="KW-1185">Reference proteome</keyword>
<sequence>MPLSINEANINLALQALKKDPKLSPYRASEIYKVSYRTLQRRCNGTPSRRDTIPKSRRLSDLEEQIIVQFILDLDSRGFPPRLHGVEEMANRLLADRDALPVGKHWASNFVKRQPDLDMRFNRRYDYKRAKCEDPAIIRSWFTLVENTIAKYGISLADIYNFDETGFMMGVIATGMVVTSAERHGKAKLVQPGNREWVTVIQAINAEGWAIAPFIVVAGQYHLASWYRESNLPDDWAITTTHNGWTDNKTGLDWLRHFDRHTKGRSTGHYRLLILDGHESHHSVDFEKYCEQNHIITLCMPAHSSHLLQPLDVGCFGPLKKAYGREIEHLTRCSITHVSKTEFFSAFHAAHEAAMTRSNIEGGFRGAGLVPMNAENVISKLDVQLRTPTPATEEASLPDPWVSKTPKTVLEASSQSEYLERRVRRHQSSSPSSILEALKSFSKGTMAIMHENALLKSENQILRQANVTTELFPAFYAAFQITMMKKNIKVAFRGAEITPLCPGSVILKLNA</sequence>
<dbReference type="InterPro" id="IPR050863">
    <property type="entry name" value="CenT-Element_Derived"/>
</dbReference>